<dbReference type="NCBIfam" id="TIGR04057">
    <property type="entry name" value="SusC_RagA_signa"/>
    <property type="match status" value="1"/>
</dbReference>
<dbReference type="InterPro" id="IPR012910">
    <property type="entry name" value="Plug_dom"/>
</dbReference>
<dbReference type="NCBIfam" id="TIGR04056">
    <property type="entry name" value="OMP_RagA_SusC"/>
    <property type="match status" value="1"/>
</dbReference>
<keyword evidence="9" id="KW-0675">Receptor</keyword>
<reference evidence="10 12" key="2">
    <citation type="submission" date="2016-11" db="EMBL/GenBank/DDBJ databases">
        <title>Whole genomes of Flavobacteriaceae.</title>
        <authorList>
            <person name="Stine C."/>
            <person name="Li C."/>
            <person name="Tadesse D."/>
        </authorList>
    </citation>
    <scope>NUCLEOTIDE SEQUENCE [LARGE SCALE GENOMIC DNA]</scope>
    <source>
        <strain evidence="10 12">ATCC 51468</strain>
    </source>
</reference>
<dbReference type="STRING" id="37752.IW18_01320"/>
<dbReference type="Gene3D" id="2.40.170.20">
    <property type="entry name" value="TonB-dependent receptor, beta-barrel domain"/>
    <property type="match status" value="1"/>
</dbReference>
<dbReference type="EMBL" id="JPRK01000002">
    <property type="protein sequence ID" value="KIO54675.1"/>
    <property type="molecule type" value="Genomic_DNA"/>
</dbReference>
<reference evidence="9 11" key="1">
    <citation type="submission" date="2015-01" db="EMBL/GenBank/DDBJ databases">
        <title>Genome of Flavobacterium hibernum DSM 12611.</title>
        <authorList>
            <person name="Stropko S.J."/>
            <person name="Pipes S.E."/>
            <person name="Newman J.D."/>
        </authorList>
    </citation>
    <scope>NUCLEOTIDE SEQUENCE [LARGE SCALE GENOMIC DNA]</scope>
    <source>
        <strain evidence="9 11">DSM 12611</strain>
    </source>
</reference>
<dbReference type="InterPro" id="IPR039426">
    <property type="entry name" value="TonB-dep_rcpt-like"/>
</dbReference>
<dbReference type="PROSITE" id="PS52016">
    <property type="entry name" value="TONB_DEPENDENT_REC_3"/>
    <property type="match status" value="1"/>
</dbReference>
<dbReference type="InterPro" id="IPR036942">
    <property type="entry name" value="Beta-barrel_TonB_sf"/>
</dbReference>
<dbReference type="Proteomes" id="UP000032061">
    <property type="component" value="Unassembled WGS sequence"/>
</dbReference>
<dbReference type="Proteomes" id="UP000198302">
    <property type="component" value="Unassembled WGS sequence"/>
</dbReference>
<dbReference type="InterPro" id="IPR008969">
    <property type="entry name" value="CarboxyPept-like_regulatory"/>
</dbReference>
<name>A0A0D0ENK1_9FLAO</name>
<keyword evidence="4 7" id="KW-0812">Transmembrane</keyword>
<keyword evidence="3 7" id="KW-1134">Transmembrane beta strand</keyword>
<accession>A0A0D0ENK1</accession>
<sequence>MNIFSFFKGGKAFYCLVFTGFLLSFSQSFAKSSLRRSTSLIQQHQIQGTVSDGSSPLPGVTISLKADSMTAAISDYNGHFSIQASAQDTLVVSYLGFKTVYVPVNSRTKIDIVLHYDTTTLQEVRINAGYYTVKESERTGSIARITSKDIETQPVTNVLATMQGRMAGVNIIQTTGVPGGGFDIKIRGQNSLRTTANNPLYIIDGVPFASDPIGYSQTSTIYPSSTSPLNSINPETIESIEVLKDADATSIYGSRGANGVVLITTKKGKSGRTKFTVSSSTGAGKATKFMKLMDTEQYLAMRKQAFINDGIPQYGTSDYDINGTWNQNRNTDWQRELMGGTSQLNDLQGSVSGGSEKTQFLIGGNYHQESTVYSGDFKYKKGGLQFSLNHASKDDRFHINFSGVYNIQNSSLPANELTYAAQTLAPNAPSLYNSDGSLNWENQTWQNPLAMLNAQFKAKTKDLVANAVLSYKLMPELTVKSNFGYTDLRTNETRTTPSTIYDPIYNISSSRSSMFSNITGRSSWIVEPQLNWDKEANFGKLGLLIGATFQNQNSSALYQSGTGFSSNSLIYNLAAAKTVSVLGDDETVYRYQAFFARLNYSYQQRYIINLTARRDGSSRFGPGRQFASFGAAGFAWLFSNEKFLKNSTWLSFGKIRGSYGTTGNDQIGDYQYLNTYTTTGINYNGTVGMQPSRLFNPDFSWEINKKMELALETGFFNDRIFTTVSWYSNRSSNQLVGIPLSGVTGFASIQANLNAEVENSGLELTLRSLNLKIKNVQWQTNFNLSFAKNRLVSFPGLESSTYSQRYRIGQPLNIALVYQLKGVNQQTGIYEFEDLNGDGKISYPLDRQKTVNLNPKYYGGLQNQLSYKNWNLDFLFQFAKQQNRLVPMGAAGSMSNQPARTADAWLQAGDIKPYQVYTTGVNNVAVNADSYFSESDALISDSSFIRLKNISLTYQLPLKFTETSCKIVFQGQNLLTFTKFKDGDPEFSSYGFLPPLKVITAGILLTF</sequence>
<dbReference type="OrthoDB" id="9768177at2"/>
<evidence type="ECO:0000256" key="4">
    <source>
        <dbReference type="ARBA" id="ARBA00022692"/>
    </source>
</evidence>
<keyword evidence="12" id="KW-1185">Reference proteome</keyword>
<dbReference type="AlphaFoldDB" id="A0A0D0ENK1"/>
<evidence type="ECO:0000313" key="11">
    <source>
        <dbReference type="Proteomes" id="UP000032061"/>
    </source>
</evidence>
<keyword evidence="5 7" id="KW-0472">Membrane</keyword>
<dbReference type="SUPFAM" id="SSF49464">
    <property type="entry name" value="Carboxypeptidase regulatory domain-like"/>
    <property type="match status" value="1"/>
</dbReference>
<keyword evidence="2 7" id="KW-0813">Transport</keyword>
<evidence type="ECO:0000256" key="2">
    <source>
        <dbReference type="ARBA" id="ARBA00022448"/>
    </source>
</evidence>
<dbReference type="InterPro" id="IPR023996">
    <property type="entry name" value="TonB-dep_OMP_SusC/RagA"/>
</dbReference>
<evidence type="ECO:0000256" key="5">
    <source>
        <dbReference type="ARBA" id="ARBA00023136"/>
    </source>
</evidence>
<keyword evidence="6 7" id="KW-0998">Cell outer membrane</keyword>
<proteinExistence type="inferred from homology"/>
<dbReference type="Pfam" id="PF07715">
    <property type="entry name" value="Plug"/>
    <property type="match status" value="1"/>
</dbReference>
<gene>
    <name evidence="10" type="ORF">B0A73_19225</name>
    <name evidence="9" type="ORF">IW18_01320</name>
</gene>
<evidence type="ECO:0000256" key="3">
    <source>
        <dbReference type="ARBA" id="ARBA00022452"/>
    </source>
</evidence>
<dbReference type="InterPro" id="IPR037066">
    <property type="entry name" value="Plug_dom_sf"/>
</dbReference>
<evidence type="ECO:0000313" key="10">
    <source>
        <dbReference type="EMBL" id="OXA84745.1"/>
    </source>
</evidence>
<feature type="domain" description="TonB-dependent receptor plug" evidence="8">
    <location>
        <begin position="136"/>
        <end position="260"/>
    </location>
</feature>
<comment type="caution">
    <text evidence="9">The sequence shown here is derived from an EMBL/GenBank/DDBJ whole genome shotgun (WGS) entry which is preliminary data.</text>
</comment>
<comment type="subcellular location">
    <subcellularLocation>
        <location evidence="1 7">Cell outer membrane</location>
        <topology evidence="1 7">Multi-pass membrane protein</topology>
    </subcellularLocation>
</comment>
<dbReference type="Gene3D" id="2.170.130.10">
    <property type="entry name" value="TonB-dependent receptor, plug domain"/>
    <property type="match status" value="1"/>
</dbReference>
<evidence type="ECO:0000313" key="9">
    <source>
        <dbReference type="EMBL" id="KIO54675.1"/>
    </source>
</evidence>
<evidence type="ECO:0000259" key="8">
    <source>
        <dbReference type="Pfam" id="PF07715"/>
    </source>
</evidence>
<dbReference type="InterPro" id="IPR023997">
    <property type="entry name" value="TonB-dep_OMP_SusC/RagA_CS"/>
</dbReference>
<evidence type="ECO:0000256" key="7">
    <source>
        <dbReference type="PROSITE-ProRule" id="PRU01360"/>
    </source>
</evidence>
<dbReference type="Pfam" id="PF13715">
    <property type="entry name" value="CarbopepD_reg_2"/>
    <property type="match status" value="1"/>
</dbReference>
<protein>
    <submittedName>
        <fullName evidence="10">SusC/RagA family TonB-linked outer membrane protein</fullName>
    </submittedName>
    <submittedName>
        <fullName evidence="9">TonB-dependent receptor</fullName>
    </submittedName>
</protein>
<evidence type="ECO:0000256" key="1">
    <source>
        <dbReference type="ARBA" id="ARBA00004571"/>
    </source>
</evidence>
<dbReference type="SUPFAM" id="SSF56935">
    <property type="entry name" value="Porins"/>
    <property type="match status" value="1"/>
</dbReference>
<evidence type="ECO:0000313" key="12">
    <source>
        <dbReference type="Proteomes" id="UP000198302"/>
    </source>
</evidence>
<comment type="similarity">
    <text evidence="7">Belongs to the TonB-dependent receptor family.</text>
</comment>
<organism evidence="9 11">
    <name type="scientific">Flavobacterium hibernum</name>
    <dbReference type="NCBI Taxonomy" id="37752"/>
    <lineage>
        <taxon>Bacteria</taxon>
        <taxon>Pseudomonadati</taxon>
        <taxon>Bacteroidota</taxon>
        <taxon>Flavobacteriia</taxon>
        <taxon>Flavobacteriales</taxon>
        <taxon>Flavobacteriaceae</taxon>
        <taxon>Flavobacterium</taxon>
    </lineage>
</organism>
<evidence type="ECO:0000256" key="6">
    <source>
        <dbReference type="ARBA" id="ARBA00023237"/>
    </source>
</evidence>
<dbReference type="RefSeq" id="WP_041515760.1">
    <property type="nucleotide sequence ID" value="NZ_JPRK01000002.1"/>
</dbReference>
<dbReference type="EMBL" id="MUGX01000029">
    <property type="protein sequence ID" value="OXA84745.1"/>
    <property type="molecule type" value="Genomic_DNA"/>
</dbReference>
<dbReference type="GO" id="GO:0009279">
    <property type="term" value="C:cell outer membrane"/>
    <property type="evidence" value="ECO:0007669"/>
    <property type="project" value="UniProtKB-SubCell"/>
</dbReference>